<sequence length="65" mass="7383">MKRDERADGSGPGHEHLRKWIATFARRVRRAWCARRAMRSGETIRGRLSCSLGGSEFVRGKVRGV</sequence>
<reference evidence="1" key="1">
    <citation type="submission" date="2018-08" db="EMBL/GenBank/DDBJ databases">
        <title>Identification of Burkholderia cepacia strains that express a Burkholderia pseudomallei-like capsular polysaccharide.</title>
        <authorList>
            <person name="Burtnick M.N."/>
            <person name="Vongsouvath M."/>
            <person name="Newton P."/>
            <person name="Wuthiekanun V."/>
            <person name="Limmathurotsakul D."/>
            <person name="Brett P.J."/>
            <person name="Chantratita N."/>
            <person name="Dance D.A."/>
        </authorList>
    </citation>
    <scope>NUCLEOTIDE SEQUENCE</scope>
    <source>
        <strain evidence="1">SBXCC001</strain>
    </source>
</reference>
<comment type="caution">
    <text evidence="1">The sequence shown here is derived from an EMBL/GenBank/DDBJ whole genome shotgun (WGS) entry which is preliminary data.</text>
</comment>
<gene>
    <name evidence="1" type="ORF">C7S16_3156</name>
</gene>
<protein>
    <submittedName>
        <fullName evidence="1">Uncharacterized protein</fullName>
    </submittedName>
</protein>
<evidence type="ECO:0000313" key="1">
    <source>
        <dbReference type="EMBL" id="MDW9255354.1"/>
    </source>
</evidence>
<proteinExistence type="predicted"/>
<dbReference type="Proteomes" id="UP001272137">
    <property type="component" value="Unassembled WGS sequence"/>
</dbReference>
<organism evidence="1 2">
    <name type="scientific">Burkholderia thailandensis</name>
    <dbReference type="NCBI Taxonomy" id="57975"/>
    <lineage>
        <taxon>Bacteria</taxon>
        <taxon>Pseudomonadati</taxon>
        <taxon>Pseudomonadota</taxon>
        <taxon>Betaproteobacteria</taxon>
        <taxon>Burkholderiales</taxon>
        <taxon>Burkholderiaceae</taxon>
        <taxon>Burkholderia</taxon>
        <taxon>pseudomallei group</taxon>
    </lineage>
</organism>
<evidence type="ECO:0000313" key="2">
    <source>
        <dbReference type="Proteomes" id="UP001272137"/>
    </source>
</evidence>
<dbReference type="AlphaFoldDB" id="A0AAW9D3N5"/>
<dbReference type="EMBL" id="QXCT01000002">
    <property type="protein sequence ID" value="MDW9255354.1"/>
    <property type="molecule type" value="Genomic_DNA"/>
</dbReference>
<accession>A0AAW9D3N5</accession>
<name>A0AAW9D3N5_BURTH</name>